<name>A0AAN6RN48_9PEZI</name>
<evidence type="ECO:0000313" key="4">
    <source>
        <dbReference type="EMBL" id="KAK3896659.1"/>
    </source>
</evidence>
<reference evidence="4" key="2">
    <citation type="submission" date="2023-05" db="EMBL/GenBank/DDBJ databases">
        <authorList>
            <consortium name="Lawrence Berkeley National Laboratory"/>
            <person name="Steindorff A."/>
            <person name="Hensen N."/>
            <person name="Bonometti L."/>
            <person name="Westerberg I."/>
            <person name="Brannstrom I.O."/>
            <person name="Guillou S."/>
            <person name="Cros-Aarteil S."/>
            <person name="Calhoun S."/>
            <person name="Haridas S."/>
            <person name="Kuo A."/>
            <person name="Mondo S."/>
            <person name="Pangilinan J."/>
            <person name="Riley R."/>
            <person name="Labutti K."/>
            <person name="Andreopoulos B."/>
            <person name="Lipzen A."/>
            <person name="Chen C."/>
            <person name="Yanf M."/>
            <person name="Daum C."/>
            <person name="Ng V."/>
            <person name="Clum A."/>
            <person name="Ohm R."/>
            <person name="Martin F."/>
            <person name="Silar P."/>
            <person name="Natvig D."/>
            <person name="Lalanne C."/>
            <person name="Gautier V."/>
            <person name="Ament-Velasquez S.L."/>
            <person name="Kruys A."/>
            <person name="Hutchinson M.I."/>
            <person name="Powell A.J."/>
            <person name="Barry K."/>
            <person name="Miller A.N."/>
            <person name="Grigoriev I.V."/>
            <person name="Debuchy R."/>
            <person name="Gladieux P."/>
            <person name="Thoren M.H."/>
            <person name="Johannesson H."/>
        </authorList>
    </citation>
    <scope>NUCLEOTIDE SEQUENCE</scope>
    <source>
        <strain evidence="4">CBS 103.79</strain>
    </source>
</reference>
<dbReference type="Proteomes" id="UP001303889">
    <property type="component" value="Unassembled WGS sequence"/>
</dbReference>
<evidence type="ECO:0000256" key="1">
    <source>
        <dbReference type="ARBA" id="ARBA00022737"/>
    </source>
</evidence>
<gene>
    <name evidence="4" type="ORF">C8A05DRAFT_39794</name>
</gene>
<dbReference type="PANTHER" id="PTHR24198:SF165">
    <property type="entry name" value="ANKYRIN REPEAT-CONTAINING PROTEIN-RELATED"/>
    <property type="match status" value="1"/>
</dbReference>
<dbReference type="Pfam" id="PF00023">
    <property type="entry name" value="Ank"/>
    <property type="match status" value="2"/>
</dbReference>
<comment type="caution">
    <text evidence="4">The sequence shown here is derived from an EMBL/GenBank/DDBJ whole genome shotgun (WGS) entry which is preliminary data.</text>
</comment>
<dbReference type="EMBL" id="MU856467">
    <property type="protein sequence ID" value="KAK3896659.1"/>
    <property type="molecule type" value="Genomic_DNA"/>
</dbReference>
<evidence type="ECO:0000313" key="5">
    <source>
        <dbReference type="Proteomes" id="UP001303889"/>
    </source>
</evidence>
<keyword evidence="2 3" id="KW-0040">ANK repeat</keyword>
<evidence type="ECO:0000256" key="3">
    <source>
        <dbReference type="PROSITE-ProRule" id="PRU00023"/>
    </source>
</evidence>
<reference evidence="4" key="1">
    <citation type="journal article" date="2023" name="Mol. Phylogenet. Evol.">
        <title>Genome-scale phylogeny and comparative genomics of the fungal order Sordariales.</title>
        <authorList>
            <person name="Hensen N."/>
            <person name="Bonometti L."/>
            <person name="Westerberg I."/>
            <person name="Brannstrom I.O."/>
            <person name="Guillou S."/>
            <person name="Cros-Aarteil S."/>
            <person name="Calhoun S."/>
            <person name="Haridas S."/>
            <person name="Kuo A."/>
            <person name="Mondo S."/>
            <person name="Pangilinan J."/>
            <person name="Riley R."/>
            <person name="LaButti K."/>
            <person name="Andreopoulos B."/>
            <person name="Lipzen A."/>
            <person name="Chen C."/>
            <person name="Yan M."/>
            <person name="Daum C."/>
            <person name="Ng V."/>
            <person name="Clum A."/>
            <person name="Steindorff A."/>
            <person name="Ohm R.A."/>
            <person name="Martin F."/>
            <person name="Silar P."/>
            <person name="Natvig D.O."/>
            <person name="Lalanne C."/>
            <person name="Gautier V."/>
            <person name="Ament-Velasquez S.L."/>
            <person name="Kruys A."/>
            <person name="Hutchinson M.I."/>
            <person name="Powell A.J."/>
            <person name="Barry K."/>
            <person name="Miller A.N."/>
            <person name="Grigoriev I.V."/>
            <person name="Debuchy R."/>
            <person name="Gladieux P."/>
            <person name="Hiltunen Thoren M."/>
            <person name="Johannesson H."/>
        </authorList>
    </citation>
    <scope>NUCLEOTIDE SEQUENCE</scope>
    <source>
        <strain evidence="4">CBS 103.79</strain>
    </source>
</reference>
<dbReference type="Pfam" id="PF12796">
    <property type="entry name" value="Ank_2"/>
    <property type="match status" value="1"/>
</dbReference>
<sequence length="578" mass="64633">MDESAPSPVGTDSAQPSIHQAYDQLRQAIEHDDGAKVRQLLRQFVAIFPHLLRWQDRTMRMPPLVTLAAKNGAVRALEAFLEHHGSREPFPVHQGDGFSPFLTPLNAACQAAQTGAVRYLLDLNPPWDIEEKDDYENTPLFSALQADPKQAEQSAEIIRWLLTAGADTTAVVMDDETWIRWTPLKLAMCSAGPRVIKWLVEADAQLNCEEMGTLLRVGCEHHNALAVETLLQLRGKTHLTTPDKDDSIRETLNVLLSDDEVRRATINAKDAWGTTPVRLAARFDALPILRQLLDRGADPSIRGPGSLSLLHVLLRTSMTDGSRSPFRPDEYEEDIDEELIRRLVSLPASHDAKAVQTIDSDSRLDLINEPNLSGETPLHLAAWAWLERTIGILLRLGANPNARDTIGRSPAHLAAELGRVREHEDPAAALAKQDRVLRLLTTPQVNDDANLDNAVARGTVRSILESERANLRRRREWFVKAETLRAGAQRELARIAQLPVERRPEARRRSAWYGVGRGWEAFEPKPDLLTIVGCYIREDRNGVLGRTRGRGRGAASRLADGEVEEIMMRLDRLLERQS</sequence>
<organism evidence="4 5">
    <name type="scientific">Staphylotrichum tortipilum</name>
    <dbReference type="NCBI Taxonomy" id="2831512"/>
    <lineage>
        <taxon>Eukaryota</taxon>
        <taxon>Fungi</taxon>
        <taxon>Dikarya</taxon>
        <taxon>Ascomycota</taxon>
        <taxon>Pezizomycotina</taxon>
        <taxon>Sordariomycetes</taxon>
        <taxon>Sordariomycetidae</taxon>
        <taxon>Sordariales</taxon>
        <taxon>Chaetomiaceae</taxon>
        <taxon>Staphylotrichum</taxon>
    </lineage>
</organism>
<dbReference type="PANTHER" id="PTHR24198">
    <property type="entry name" value="ANKYRIN REPEAT AND PROTEIN KINASE DOMAIN-CONTAINING PROTEIN"/>
    <property type="match status" value="1"/>
</dbReference>
<feature type="repeat" description="ANK" evidence="3">
    <location>
        <begin position="272"/>
        <end position="304"/>
    </location>
</feature>
<dbReference type="PROSITE" id="PS50088">
    <property type="entry name" value="ANK_REPEAT"/>
    <property type="match status" value="2"/>
</dbReference>
<evidence type="ECO:0000256" key="2">
    <source>
        <dbReference type="ARBA" id="ARBA00023043"/>
    </source>
</evidence>
<dbReference type="PROSITE" id="PS50297">
    <property type="entry name" value="ANK_REP_REGION"/>
    <property type="match status" value="2"/>
</dbReference>
<feature type="repeat" description="ANK" evidence="3">
    <location>
        <begin position="373"/>
        <end position="405"/>
    </location>
</feature>
<keyword evidence="1" id="KW-0677">Repeat</keyword>
<accession>A0AAN6RN48</accession>
<keyword evidence="5" id="KW-1185">Reference proteome</keyword>
<dbReference type="AlphaFoldDB" id="A0AAN6RN48"/>
<dbReference type="SUPFAM" id="SSF48403">
    <property type="entry name" value="Ankyrin repeat"/>
    <property type="match status" value="1"/>
</dbReference>
<dbReference type="Gene3D" id="1.25.40.20">
    <property type="entry name" value="Ankyrin repeat-containing domain"/>
    <property type="match status" value="2"/>
</dbReference>
<proteinExistence type="predicted"/>
<protein>
    <submittedName>
        <fullName evidence="4">Ankyrin repeat-containing domain protein</fullName>
    </submittedName>
</protein>
<dbReference type="SMART" id="SM00248">
    <property type="entry name" value="ANK"/>
    <property type="match status" value="5"/>
</dbReference>
<dbReference type="InterPro" id="IPR002110">
    <property type="entry name" value="Ankyrin_rpt"/>
</dbReference>
<dbReference type="InterPro" id="IPR036770">
    <property type="entry name" value="Ankyrin_rpt-contain_sf"/>
</dbReference>